<keyword evidence="3" id="KW-0731">Sigma factor</keyword>
<dbReference type="PANTHER" id="PTHR43133">
    <property type="entry name" value="RNA POLYMERASE ECF-TYPE SIGMA FACTO"/>
    <property type="match status" value="1"/>
</dbReference>
<evidence type="ECO:0000259" key="6">
    <source>
        <dbReference type="Pfam" id="PF08281"/>
    </source>
</evidence>
<dbReference type="InterPro" id="IPR013325">
    <property type="entry name" value="RNA_pol_sigma_r2"/>
</dbReference>
<evidence type="ECO:0000313" key="8">
    <source>
        <dbReference type="Proteomes" id="UP000675880"/>
    </source>
</evidence>
<dbReference type="InterPro" id="IPR007627">
    <property type="entry name" value="RNA_pol_sigma70_r2"/>
</dbReference>
<dbReference type="Proteomes" id="UP000675880">
    <property type="component" value="Unassembled WGS sequence"/>
</dbReference>
<dbReference type="InterPro" id="IPR013324">
    <property type="entry name" value="RNA_pol_sigma_r3/r4-like"/>
</dbReference>
<dbReference type="InterPro" id="IPR039425">
    <property type="entry name" value="RNA_pol_sigma-70-like"/>
</dbReference>
<keyword evidence="2" id="KW-0805">Transcription regulation</keyword>
<keyword evidence="4" id="KW-0804">Transcription</keyword>
<dbReference type="InterPro" id="IPR036388">
    <property type="entry name" value="WH-like_DNA-bd_sf"/>
</dbReference>
<evidence type="ECO:0000259" key="5">
    <source>
        <dbReference type="Pfam" id="PF04542"/>
    </source>
</evidence>
<proteinExistence type="inferred from homology"/>
<dbReference type="PANTHER" id="PTHR43133:SF63">
    <property type="entry name" value="RNA POLYMERASE SIGMA FACTOR FECI-RELATED"/>
    <property type="match status" value="1"/>
</dbReference>
<dbReference type="RefSeq" id="WP_213042056.1">
    <property type="nucleotide sequence ID" value="NZ_CAJNBJ010000007.1"/>
</dbReference>
<reference evidence="7 8" key="1">
    <citation type="submission" date="2021-02" db="EMBL/GenBank/DDBJ databases">
        <authorList>
            <person name="Han P."/>
        </authorList>
    </citation>
    <scope>NUCLEOTIDE SEQUENCE [LARGE SCALE GENOMIC DNA]</scope>
    <source>
        <strain evidence="7">Candidatus Nitrospira sp. ZN2</strain>
    </source>
</reference>
<dbReference type="CDD" id="cd06171">
    <property type="entry name" value="Sigma70_r4"/>
    <property type="match status" value="1"/>
</dbReference>
<dbReference type="Gene3D" id="1.10.10.10">
    <property type="entry name" value="Winged helix-like DNA-binding domain superfamily/Winged helix DNA-binding domain"/>
    <property type="match status" value="1"/>
</dbReference>
<name>A0ABM8RAB3_9BACT</name>
<dbReference type="SUPFAM" id="SSF88946">
    <property type="entry name" value="Sigma2 domain of RNA polymerase sigma factors"/>
    <property type="match status" value="1"/>
</dbReference>
<comment type="caution">
    <text evidence="7">The sequence shown here is derived from an EMBL/GenBank/DDBJ whole genome shotgun (WGS) entry which is preliminary data.</text>
</comment>
<keyword evidence="8" id="KW-1185">Reference proteome</keyword>
<protein>
    <submittedName>
        <fullName evidence="7">Sigma-70 factor FpvI (ECF subfamily), controling pyoverdin biosynthesis</fullName>
    </submittedName>
</protein>
<dbReference type="Pfam" id="PF08281">
    <property type="entry name" value="Sigma70_r4_2"/>
    <property type="match status" value="1"/>
</dbReference>
<dbReference type="EMBL" id="CAJNBJ010000007">
    <property type="protein sequence ID" value="CAE6742072.1"/>
    <property type="molecule type" value="Genomic_DNA"/>
</dbReference>
<feature type="domain" description="RNA polymerase sigma factor 70 region 4 type 2" evidence="6">
    <location>
        <begin position="110"/>
        <end position="162"/>
    </location>
</feature>
<dbReference type="Pfam" id="PF04542">
    <property type="entry name" value="Sigma70_r2"/>
    <property type="match status" value="1"/>
</dbReference>
<evidence type="ECO:0000256" key="4">
    <source>
        <dbReference type="ARBA" id="ARBA00023163"/>
    </source>
</evidence>
<accession>A0ABM8RAB3</accession>
<organism evidence="7 8">
    <name type="scientific">Nitrospira defluvii</name>
    <dbReference type="NCBI Taxonomy" id="330214"/>
    <lineage>
        <taxon>Bacteria</taxon>
        <taxon>Pseudomonadati</taxon>
        <taxon>Nitrospirota</taxon>
        <taxon>Nitrospiria</taxon>
        <taxon>Nitrospirales</taxon>
        <taxon>Nitrospiraceae</taxon>
        <taxon>Nitrospira</taxon>
    </lineage>
</organism>
<dbReference type="NCBIfam" id="TIGR02937">
    <property type="entry name" value="sigma70-ECF"/>
    <property type="match status" value="1"/>
</dbReference>
<comment type="similarity">
    <text evidence="1">Belongs to the sigma-70 factor family. ECF subfamily.</text>
</comment>
<dbReference type="SUPFAM" id="SSF88659">
    <property type="entry name" value="Sigma3 and sigma4 domains of RNA polymerase sigma factors"/>
    <property type="match status" value="1"/>
</dbReference>
<dbReference type="InterPro" id="IPR013249">
    <property type="entry name" value="RNA_pol_sigma70_r4_t2"/>
</dbReference>
<sequence length="175" mass="19888">MHHEQTIPCLSAFEQHHDDLLRFFTHKLGCRELAADCTQETYMHLVRMRPTIDVQNPRAFLFRVAANLAVDNLRKIRIRREALSADPPPENTASLAPSAEDALDAKQRLVRLESAIGELSPKCRSALLMNRLDGKTHKEIAEELGVSESMVAKYVIQALKHCRSRLDVDEVYTRS</sequence>
<dbReference type="Gene3D" id="1.10.1740.10">
    <property type="match status" value="1"/>
</dbReference>
<dbReference type="InterPro" id="IPR014284">
    <property type="entry name" value="RNA_pol_sigma-70_dom"/>
</dbReference>
<evidence type="ECO:0000256" key="1">
    <source>
        <dbReference type="ARBA" id="ARBA00010641"/>
    </source>
</evidence>
<feature type="domain" description="RNA polymerase sigma-70 region 2" evidence="5">
    <location>
        <begin position="13"/>
        <end position="75"/>
    </location>
</feature>
<evidence type="ECO:0000313" key="7">
    <source>
        <dbReference type="EMBL" id="CAE6742072.1"/>
    </source>
</evidence>
<evidence type="ECO:0000256" key="3">
    <source>
        <dbReference type="ARBA" id="ARBA00023082"/>
    </source>
</evidence>
<evidence type="ECO:0000256" key="2">
    <source>
        <dbReference type="ARBA" id="ARBA00023015"/>
    </source>
</evidence>
<gene>
    <name evidence="7" type="ORF">NSPZN2_150028</name>
</gene>